<dbReference type="GO" id="GO:0005886">
    <property type="term" value="C:plasma membrane"/>
    <property type="evidence" value="ECO:0007669"/>
    <property type="project" value="UniProtKB-SubCell"/>
</dbReference>
<dbReference type="Pfam" id="PF21082">
    <property type="entry name" value="MS_channel_3rd"/>
    <property type="match status" value="1"/>
</dbReference>
<feature type="domain" description="Mechanosensitive ion channel MscS C-terminal" evidence="9">
    <location>
        <begin position="172"/>
        <end position="257"/>
    </location>
</feature>
<feature type="transmembrane region" description="Helical" evidence="7">
    <location>
        <begin position="12"/>
        <end position="29"/>
    </location>
</feature>
<evidence type="ECO:0000256" key="6">
    <source>
        <dbReference type="ARBA" id="ARBA00023136"/>
    </source>
</evidence>
<evidence type="ECO:0000256" key="3">
    <source>
        <dbReference type="ARBA" id="ARBA00022475"/>
    </source>
</evidence>
<dbReference type="PANTHER" id="PTHR30460">
    <property type="entry name" value="MODERATE CONDUCTANCE MECHANOSENSITIVE CHANNEL YBIO"/>
    <property type="match status" value="1"/>
</dbReference>
<dbReference type="GO" id="GO:0008381">
    <property type="term" value="F:mechanosensitive monoatomic ion channel activity"/>
    <property type="evidence" value="ECO:0007669"/>
    <property type="project" value="InterPro"/>
</dbReference>
<dbReference type="SUPFAM" id="SSF82689">
    <property type="entry name" value="Mechanosensitive channel protein MscS (YggB), C-terminal domain"/>
    <property type="match status" value="1"/>
</dbReference>
<dbReference type="PANTHER" id="PTHR30460:SF0">
    <property type="entry name" value="MODERATE CONDUCTANCE MECHANOSENSITIVE CHANNEL YBIO"/>
    <property type="match status" value="1"/>
</dbReference>
<feature type="domain" description="Mechanosensitive ion channel MscS" evidence="8">
    <location>
        <begin position="101"/>
        <end position="166"/>
    </location>
</feature>
<keyword evidence="5 7" id="KW-1133">Transmembrane helix</keyword>
<dbReference type="SUPFAM" id="SSF82861">
    <property type="entry name" value="Mechanosensitive channel protein MscS (YggB), transmembrane region"/>
    <property type="match status" value="1"/>
</dbReference>
<feature type="domain" description="Mechanosensitive ion channel transmembrane helices 2/3" evidence="10">
    <location>
        <begin position="59"/>
        <end position="100"/>
    </location>
</feature>
<dbReference type="SUPFAM" id="SSF50182">
    <property type="entry name" value="Sm-like ribonucleoproteins"/>
    <property type="match status" value="1"/>
</dbReference>
<dbReference type="FunFam" id="2.30.30.60:FF:000001">
    <property type="entry name" value="MscS Mechanosensitive ion channel"/>
    <property type="match status" value="1"/>
</dbReference>
<dbReference type="Pfam" id="PF21088">
    <property type="entry name" value="MS_channel_1st"/>
    <property type="match status" value="1"/>
</dbReference>
<accession>A0A7V4DF46</accession>
<keyword evidence="3" id="KW-1003">Cell membrane</keyword>
<protein>
    <submittedName>
        <fullName evidence="11">Mechanosensitive ion channel family protein</fullName>
    </submittedName>
</protein>
<dbReference type="InterPro" id="IPR011066">
    <property type="entry name" value="MscS_channel_C_sf"/>
</dbReference>
<reference evidence="11" key="1">
    <citation type="journal article" date="2020" name="mSystems">
        <title>Genome- and Community-Level Interaction Insights into Carbon Utilization and Element Cycling Functions of Hydrothermarchaeota in Hydrothermal Sediment.</title>
        <authorList>
            <person name="Zhou Z."/>
            <person name="Liu Y."/>
            <person name="Xu W."/>
            <person name="Pan J."/>
            <person name="Luo Z.H."/>
            <person name="Li M."/>
        </authorList>
    </citation>
    <scope>NUCLEOTIDE SEQUENCE [LARGE SCALE GENOMIC DNA]</scope>
    <source>
        <strain evidence="11">SpSt-747</strain>
    </source>
</reference>
<evidence type="ECO:0000256" key="2">
    <source>
        <dbReference type="ARBA" id="ARBA00008017"/>
    </source>
</evidence>
<dbReference type="EMBL" id="DTFV01000115">
    <property type="protein sequence ID" value="HGI31230.1"/>
    <property type="molecule type" value="Genomic_DNA"/>
</dbReference>
<name>A0A7V4DF46_9BACT</name>
<feature type="transmembrane region" description="Helical" evidence="7">
    <location>
        <begin position="50"/>
        <end position="75"/>
    </location>
</feature>
<dbReference type="Gene3D" id="1.10.287.1260">
    <property type="match status" value="1"/>
</dbReference>
<dbReference type="Gene3D" id="3.30.70.100">
    <property type="match status" value="1"/>
</dbReference>
<sequence>MSPLLEKVLRIGAIVGFSWVLAYVSRFVFRQLFLRRLKTPEKRADLSRKLNTFLPLLQNVVTYLVAFFALVLILREVGVDATAILAGAGVVGIAVGFGAQTLIRDILTGLFLVFEDSLSVGDTVQIGDTTGTVEEIGLRVTRIRTLSGALVTIPNGEISRIVNYNRGFSRAVVEVSVAYEADIDRASEVLQKVVAAYRESRHELFLGDPSVQRIVRLESSGVVLRVVVQVLPQKHWEVERDLLYHIKKAFDAERIEIPYPKYVVFLDTPGKT</sequence>
<dbReference type="InterPro" id="IPR006685">
    <property type="entry name" value="MscS_channel_2nd"/>
</dbReference>
<organism evidence="11">
    <name type="scientific">Candidatus Caldatribacterium californiense</name>
    <dbReference type="NCBI Taxonomy" id="1454726"/>
    <lineage>
        <taxon>Bacteria</taxon>
        <taxon>Pseudomonadati</taxon>
        <taxon>Atribacterota</taxon>
        <taxon>Atribacteria</taxon>
        <taxon>Atribacterales</taxon>
        <taxon>Candidatus Caldatribacteriaceae</taxon>
        <taxon>Candidatus Caldatribacterium</taxon>
    </lineage>
</organism>
<dbReference type="InterPro" id="IPR010920">
    <property type="entry name" value="LSM_dom_sf"/>
</dbReference>
<keyword evidence="6 7" id="KW-0472">Membrane</keyword>
<dbReference type="InterPro" id="IPR023408">
    <property type="entry name" value="MscS_beta-dom_sf"/>
</dbReference>
<gene>
    <name evidence="11" type="ORF">ENV30_08010</name>
</gene>
<dbReference type="InterPro" id="IPR049142">
    <property type="entry name" value="MS_channel_1st"/>
</dbReference>
<evidence type="ECO:0000313" key="11">
    <source>
        <dbReference type="EMBL" id="HGI31230.1"/>
    </source>
</evidence>
<dbReference type="InterPro" id="IPR049278">
    <property type="entry name" value="MS_channel_C"/>
</dbReference>
<feature type="transmembrane region" description="Helical" evidence="7">
    <location>
        <begin position="81"/>
        <end position="103"/>
    </location>
</feature>
<evidence type="ECO:0000256" key="5">
    <source>
        <dbReference type="ARBA" id="ARBA00022989"/>
    </source>
</evidence>
<comment type="similarity">
    <text evidence="2">Belongs to the MscS (TC 1.A.23) family.</text>
</comment>
<evidence type="ECO:0000256" key="4">
    <source>
        <dbReference type="ARBA" id="ARBA00022692"/>
    </source>
</evidence>
<evidence type="ECO:0000259" key="9">
    <source>
        <dbReference type="Pfam" id="PF21082"/>
    </source>
</evidence>
<dbReference type="InterPro" id="IPR045276">
    <property type="entry name" value="YbiO_bact"/>
</dbReference>
<proteinExistence type="inferred from homology"/>
<evidence type="ECO:0000256" key="1">
    <source>
        <dbReference type="ARBA" id="ARBA00004651"/>
    </source>
</evidence>
<keyword evidence="4 7" id="KW-0812">Transmembrane</keyword>
<comment type="subcellular location">
    <subcellularLocation>
        <location evidence="1">Cell membrane</location>
        <topology evidence="1">Multi-pass membrane protein</topology>
    </subcellularLocation>
</comment>
<dbReference type="Gene3D" id="2.30.30.60">
    <property type="match status" value="1"/>
</dbReference>
<dbReference type="InterPro" id="IPR011014">
    <property type="entry name" value="MscS_channel_TM-2"/>
</dbReference>
<dbReference type="Pfam" id="PF00924">
    <property type="entry name" value="MS_channel_2nd"/>
    <property type="match status" value="1"/>
</dbReference>
<evidence type="ECO:0000259" key="10">
    <source>
        <dbReference type="Pfam" id="PF21088"/>
    </source>
</evidence>
<comment type="caution">
    <text evidence="11">The sequence shown here is derived from an EMBL/GenBank/DDBJ whole genome shotgun (WGS) entry which is preliminary data.</text>
</comment>
<evidence type="ECO:0000256" key="7">
    <source>
        <dbReference type="SAM" id="Phobius"/>
    </source>
</evidence>
<evidence type="ECO:0000259" key="8">
    <source>
        <dbReference type="Pfam" id="PF00924"/>
    </source>
</evidence>
<dbReference type="AlphaFoldDB" id="A0A7V4DF46"/>